<evidence type="ECO:0000313" key="2">
    <source>
        <dbReference type="EMBL" id="KAL2811051.1"/>
    </source>
</evidence>
<comment type="caution">
    <text evidence="2">The sequence shown here is derived from an EMBL/GenBank/DDBJ whole genome shotgun (WGS) entry which is preliminary data.</text>
</comment>
<dbReference type="EMBL" id="JBFXLT010000063">
    <property type="protein sequence ID" value="KAL2811051.1"/>
    <property type="molecule type" value="Genomic_DNA"/>
</dbReference>
<keyword evidence="1" id="KW-1133">Transmembrane helix</keyword>
<dbReference type="Proteomes" id="UP001610334">
    <property type="component" value="Unassembled WGS sequence"/>
</dbReference>
<sequence>MAHHIGGLKAPQSFGKLEACFTLRYRFKTGVKNCRFMPDGWWMSSALDDEVLRTRESLIQYTPRKTEIIFRGEGENNLNPVSFCSCGPGSMIIDGTEQGRFAHTRGRRNPPRKIVGLQVAISRISYGVYLTWACAIALPLLTVLFLDPGDTRHQQEEPASE</sequence>
<gene>
    <name evidence="2" type="ORF">BJX63DRAFT_400316</name>
</gene>
<evidence type="ECO:0000256" key="1">
    <source>
        <dbReference type="SAM" id="Phobius"/>
    </source>
</evidence>
<proteinExistence type="predicted"/>
<feature type="transmembrane region" description="Helical" evidence="1">
    <location>
        <begin position="126"/>
        <end position="146"/>
    </location>
</feature>
<accession>A0ABR4H6F6</accession>
<organism evidence="2 3">
    <name type="scientific">Aspergillus granulosus</name>
    <dbReference type="NCBI Taxonomy" id="176169"/>
    <lineage>
        <taxon>Eukaryota</taxon>
        <taxon>Fungi</taxon>
        <taxon>Dikarya</taxon>
        <taxon>Ascomycota</taxon>
        <taxon>Pezizomycotina</taxon>
        <taxon>Eurotiomycetes</taxon>
        <taxon>Eurotiomycetidae</taxon>
        <taxon>Eurotiales</taxon>
        <taxon>Aspergillaceae</taxon>
        <taxon>Aspergillus</taxon>
        <taxon>Aspergillus subgen. Nidulantes</taxon>
    </lineage>
</organism>
<name>A0ABR4H6F6_9EURO</name>
<keyword evidence="1" id="KW-0812">Transmembrane</keyword>
<evidence type="ECO:0000313" key="3">
    <source>
        <dbReference type="Proteomes" id="UP001610334"/>
    </source>
</evidence>
<keyword evidence="3" id="KW-1185">Reference proteome</keyword>
<keyword evidence="1" id="KW-0472">Membrane</keyword>
<protein>
    <submittedName>
        <fullName evidence="2">Uncharacterized protein</fullName>
    </submittedName>
</protein>
<reference evidence="2 3" key="1">
    <citation type="submission" date="2024-07" db="EMBL/GenBank/DDBJ databases">
        <title>Section-level genome sequencing and comparative genomics of Aspergillus sections Usti and Cavernicolus.</title>
        <authorList>
            <consortium name="Lawrence Berkeley National Laboratory"/>
            <person name="Nybo J.L."/>
            <person name="Vesth T.C."/>
            <person name="Theobald S."/>
            <person name="Frisvad J.C."/>
            <person name="Larsen T.O."/>
            <person name="Kjaerboelling I."/>
            <person name="Rothschild-Mancinelli K."/>
            <person name="Lyhne E.K."/>
            <person name="Kogle M.E."/>
            <person name="Barry K."/>
            <person name="Clum A."/>
            <person name="Na H."/>
            <person name="Ledsgaard L."/>
            <person name="Lin J."/>
            <person name="Lipzen A."/>
            <person name="Kuo A."/>
            <person name="Riley R."/>
            <person name="Mondo S."/>
            <person name="Labutti K."/>
            <person name="Haridas S."/>
            <person name="Pangalinan J."/>
            <person name="Salamov A.A."/>
            <person name="Simmons B.A."/>
            <person name="Magnuson J.K."/>
            <person name="Chen J."/>
            <person name="Drula E."/>
            <person name="Henrissat B."/>
            <person name="Wiebenga A."/>
            <person name="Lubbers R.J."/>
            <person name="Gomes A.C."/>
            <person name="Makela M.R."/>
            <person name="Stajich J."/>
            <person name="Grigoriev I.V."/>
            <person name="Mortensen U.H."/>
            <person name="De Vries R.P."/>
            <person name="Baker S.E."/>
            <person name="Andersen M.R."/>
        </authorList>
    </citation>
    <scope>NUCLEOTIDE SEQUENCE [LARGE SCALE GENOMIC DNA]</scope>
    <source>
        <strain evidence="2 3">CBS 588.65</strain>
    </source>
</reference>